<feature type="transmembrane region" description="Helical" evidence="1">
    <location>
        <begin position="316"/>
        <end position="335"/>
    </location>
</feature>
<feature type="chain" id="PRO_5023008491" evidence="2">
    <location>
        <begin position="18"/>
        <end position="381"/>
    </location>
</feature>
<keyword evidence="2" id="KW-0732">Signal</keyword>
<feature type="transmembrane region" description="Helical" evidence="1">
    <location>
        <begin position="341"/>
        <end position="364"/>
    </location>
</feature>
<keyword evidence="5" id="KW-1185">Reference proteome</keyword>
<dbReference type="PANTHER" id="PTHR43646:SF3">
    <property type="entry name" value="SLR1566 PROTEIN"/>
    <property type="match status" value="1"/>
</dbReference>
<dbReference type="PANTHER" id="PTHR43646">
    <property type="entry name" value="GLYCOSYLTRANSFERASE"/>
    <property type="match status" value="1"/>
</dbReference>
<keyword evidence="1" id="KW-1133">Transmembrane helix</keyword>
<gene>
    <name evidence="4" type="primary">crtQ</name>
    <name evidence="4" type="ORF">Pla52n_17150</name>
</gene>
<dbReference type="Pfam" id="PF00535">
    <property type="entry name" value="Glycos_transf_2"/>
    <property type="match status" value="1"/>
</dbReference>
<keyword evidence="1" id="KW-0472">Membrane</keyword>
<dbReference type="AlphaFoldDB" id="A0A5C6B3U7"/>
<dbReference type="EMBL" id="SJPN01000002">
    <property type="protein sequence ID" value="TWU05999.1"/>
    <property type="molecule type" value="Genomic_DNA"/>
</dbReference>
<keyword evidence="4" id="KW-0328">Glycosyltransferase</keyword>
<dbReference type="SUPFAM" id="SSF53448">
    <property type="entry name" value="Nucleotide-diphospho-sugar transferases"/>
    <property type="match status" value="1"/>
</dbReference>
<sequence length="381" mass="41357" precursor="true">MSLTLAIAALMSSALPAAMFLKNLPLFRIDLAAGSDGSESDIDANTTGVSLLIPARDEALGIRQSVTAALASVGVELEVVVLDDCSTDGTAEIVSQLCRDDQRVRLLHGTELPDGWNGKQHACKLLADAARFDNLVFIDADVRLQPHAIAWLIARMQDTDVALLSAFPRQVTETWLEKWVIPMMHFILLGYLPLDQMRQSTKPPFAAGCGQLFVTNKRDYQRAGTHAAIRESRHDGVKLPRAYRNADMMTDVVDGTQLASCRMYDGAGQVVRGVLKNAVEGIANPKLIVVFTMLLLGCSLLPVVALAVATLQHSTIAIAISGAAIVLAHLPRLIACRVLQQSWLGAFCHVPATVLFVTLQWIALINHVTGRKIAWRGRTQT</sequence>
<evidence type="ECO:0000256" key="2">
    <source>
        <dbReference type="SAM" id="SignalP"/>
    </source>
</evidence>
<feature type="transmembrane region" description="Helical" evidence="1">
    <location>
        <begin position="287"/>
        <end position="309"/>
    </location>
</feature>
<organism evidence="4 5">
    <name type="scientific">Stieleria varia</name>
    <dbReference type="NCBI Taxonomy" id="2528005"/>
    <lineage>
        <taxon>Bacteria</taxon>
        <taxon>Pseudomonadati</taxon>
        <taxon>Planctomycetota</taxon>
        <taxon>Planctomycetia</taxon>
        <taxon>Pirellulales</taxon>
        <taxon>Pirellulaceae</taxon>
        <taxon>Stieleria</taxon>
    </lineage>
</organism>
<feature type="domain" description="Glycosyltransferase 2-like" evidence="3">
    <location>
        <begin position="50"/>
        <end position="213"/>
    </location>
</feature>
<dbReference type="Gene3D" id="3.90.550.10">
    <property type="entry name" value="Spore Coat Polysaccharide Biosynthesis Protein SpsA, Chain A"/>
    <property type="match status" value="1"/>
</dbReference>
<dbReference type="EC" id="2.4.1.-" evidence="4"/>
<dbReference type="GO" id="GO:0016757">
    <property type="term" value="F:glycosyltransferase activity"/>
    <property type="evidence" value="ECO:0007669"/>
    <property type="project" value="UniProtKB-KW"/>
</dbReference>
<proteinExistence type="predicted"/>
<dbReference type="InterPro" id="IPR029044">
    <property type="entry name" value="Nucleotide-diphossugar_trans"/>
</dbReference>
<dbReference type="OrthoDB" id="9806525at2"/>
<protein>
    <submittedName>
        <fullName evidence="4">4,4'-diaponeurosporenoate glycosyltransferase</fullName>
        <ecNumber evidence="4">2.4.1.-</ecNumber>
    </submittedName>
</protein>
<dbReference type="InterPro" id="IPR001173">
    <property type="entry name" value="Glyco_trans_2-like"/>
</dbReference>
<dbReference type="Proteomes" id="UP000320176">
    <property type="component" value="Unassembled WGS sequence"/>
</dbReference>
<name>A0A5C6B3U7_9BACT</name>
<keyword evidence="1" id="KW-0812">Transmembrane</keyword>
<dbReference type="RefSeq" id="WP_146519157.1">
    <property type="nucleotide sequence ID" value="NZ_CP151726.1"/>
</dbReference>
<accession>A0A5C6B3U7</accession>
<evidence type="ECO:0000313" key="4">
    <source>
        <dbReference type="EMBL" id="TWU05999.1"/>
    </source>
</evidence>
<comment type="caution">
    <text evidence="4">The sequence shown here is derived from an EMBL/GenBank/DDBJ whole genome shotgun (WGS) entry which is preliminary data.</text>
</comment>
<evidence type="ECO:0000259" key="3">
    <source>
        <dbReference type="Pfam" id="PF00535"/>
    </source>
</evidence>
<evidence type="ECO:0000256" key="1">
    <source>
        <dbReference type="SAM" id="Phobius"/>
    </source>
</evidence>
<evidence type="ECO:0000313" key="5">
    <source>
        <dbReference type="Proteomes" id="UP000320176"/>
    </source>
</evidence>
<reference evidence="4 5" key="1">
    <citation type="submission" date="2019-02" db="EMBL/GenBank/DDBJ databases">
        <title>Deep-cultivation of Planctomycetes and their phenomic and genomic characterization uncovers novel biology.</title>
        <authorList>
            <person name="Wiegand S."/>
            <person name="Jogler M."/>
            <person name="Boedeker C."/>
            <person name="Pinto D."/>
            <person name="Vollmers J."/>
            <person name="Rivas-Marin E."/>
            <person name="Kohn T."/>
            <person name="Peeters S.H."/>
            <person name="Heuer A."/>
            <person name="Rast P."/>
            <person name="Oberbeckmann S."/>
            <person name="Bunk B."/>
            <person name="Jeske O."/>
            <person name="Meyerdierks A."/>
            <person name="Storesund J.E."/>
            <person name="Kallscheuer N."/>
            <person name="Luecker S."/>
            <person name="Lage O.M."/>
            <person name="Pohl T."/>
            <person name="Merkel B.J."/>
            <person name="Hornburger P."/>
            <person name="Mueller R.-W."/>
            <person name="Bruemmer F."/>
            <person name="Labrenz M."/>
            <person name="Spormann A.M."/>
            <person name="Op Den Camp H."/>
            <person name="Overmann J."/>
            <person name="Amann R."/>
            <person name="Jetten M.S.M."/>
            <person name="Mascher T."/>
            <person name="Medema M.H."/>
            <person name="Devos D.P."/>
            <person name="Kaster A.-K."/>
            <person name="Ovreas L."/>
            <person name="Rohde M."/>
            <person name="Galperin M.Y."/>
            <person name="Jogler C."/>
        </authorList>
    </citation>
    <scope>NUCLEOTIDE SEQUENCE [LARGE SCALE GENOMIC DNA]</scope>
    <source>
        <strain evidence="4 5">Pla52n</strain>
    </source>
</reference>
<keyword evidence="4" id="KW-0808">Transferase</keyword>
<feature type="signal peptide" evidence="2">
    <location>
        <begin position="1"/>
        <end position="17"/>
    </location>
</feature>